<evidence type="ECO:0000313" key="4">
    <source>
        <dbReference type="EMBL" id="SFN25109.1"/>
    </source>
</evidence>
<evidence type="ECO:0000259" key="2">
    <source>
        <dbReference type="PROSITE" id="PS51736"/>
    </source>
</evidence>
<dbReference type="PANTHER" id="PTHR30461:SF23">
    <property type="entry name" value="DNA RECOMBINASE-RELATED"/>
    <property type="match status" value="1"/>
</dbReference>
<dbReference type="InterPro" id="IPR006119">
    <property type="entry name" value="Resolv_N"/>
</dbReference>
<dbReference type="SMART" id="SM00857">
    <property type="entry name" value="Resolvase"/>
    <property type="match status" value="1"/>
</dbReference>
<feature type="domain" description="Recombinase" evidence="3">
    <location>
        <begin position="184"/>
        <end position="298"/>
    </location>
</feature>
<organism evidence="4 5">
    <name type="scientific">Nitrosospira briensis</name>
    <dbReference type="NCBI Taxonomy" id="35799"/>
    <lineage>
        <taxon>Bacteria</taxon>
        <taxon>Pseudomonadati</taxon>
        <taxon>Pseudomonadota</taxon>
        <taxon>Betaproteobacteria</taxon>
        <taxon>Nitrosomonadales</taxon>
        <taxon>Nitrosomonadaceae</taxon>
        <taxon>Nitrosospira</taxon>
    </lineage>
</organism>
<gene>
    <name evidence="4" type="ORF">SAMN05216386_0126</name>
</gene>
<dbReference type="InterPro" id="IPR036162">
    <property type="entry name" value="Resolvase-like_N_sf"/>
</dbReference>
<dbReference type="InterPro" id="IPR038109">
    <property type="entry name" value="DNA_bind_recomb_sf"/>
</dbReference>
<dbReference type="GO" id="GO:0003677">
    <property type="term" value="F:DNA binding"/>
    <property type="evidence" value="ECO:0007669"/>
    <property type="project" value="InterPro"/>
</dbReference>
<accession>A0A1I4XIL9</accession>
<keyword evidence="5" id="KW-1185">Reference proteome</keyword>
<evidence type="ECO:0000259" key="3">
    <source>
        <dbReference type="PROSITE" id="PS51737"/>
    </source>
</evidence>
<sequence>MSDHLSGSQHGSASRQSCASRTVACAVYTRKSSEEGLEQSFNSIDAQQEACEAYIQSQRHEGWKALDTTYDDGGFSGGNMERPGLQQLMRDIAARKIRVVVVYKVDRLTRSLADFAKMVELFDFHEVSFVSVTQQFNTTTSMGRLTLNVLLSFAQFEREVTGERIRDKIAASKAKGMWMGGSPPMGYIPRDRSLVIDEDAARLVTDIFNLYLILGCVSSLKLEVDRRGLMTPARISQRSGQSGNRPFSRGHLYRILSNPIYIGQIAHKDKTYPGQHAPIIDRTVWDAVQAKLTDNRQGNKLRGKAKSPSLLAGLVWDEHGNRLTPSHSKKGSRRYRYYVAECLIQNSRDQAAGALRIPAHELEQAVIHSLIEFLRKDTDILSLLDEWRITDAHQVHAILRRAHRLAKQLEAPESITASPKQANDGKVIPGNRTHSQELATFGHEQLSVFPESASRRSPSVRTVSMESVPLGNAALIQLLQALVQKIIVGVDHLQISVRSNVILYDEEENSDWSSLDRPSEVPVVCGDAGSDITHVYAGIDALGQHEGETHHPTQTRESRPSLLTGSSENDQDMHTLILPVKLKRTGLAMRLIVPGQGIHRAPDPRLVQLLIRAYDWFDRLRSGKAKSMLAIANEEEITSSYVTRVIYLAFLAPDIVKAILQGQQPDTLSPDSLMRCVPLPIDWSEQRKLLGFVS</sequence>
<name>A0A1I4XIL9_9PROT</name>
<dbReference type="OrthoDB" id="8585334at2"/>
<evidence type="ECO:0000256" key="1">
    <source>
        <dbReference type="SAM" id="MobiDB-lite"/>
    </source>
</evidence>
<evidence type="ECO:0000313" key="5">
    <source>
        <dbReference type="Proteomes" id="UP000183107"/>
    </source>
</evidence>
<dbReference type="AlphaFoldDB" id="A0A1I4XIL9"/>
<dbReference type="PROSITE" id="PS51736">
    <property type="entry name" value="RECOMBINASES_3"/>
    <property type="match status" value="1"/>
</dbReference>
<dbReference type="EMBL" id="FOVJ01000001">
    <property type="protein sequence ID" value="SFN25109.1"/>
    <property type="molecule type" value="Genomic_DNA"/>
</dbReference>
<dbReference type="GO" id="GO:0000150">
    <property type="term" value="F:DNA strand exchange activity"/>
    <property type="evidence" value="ECO:0007669"/>
    <property type="project" value="InterPro"/>
</dbReference>
<dbReference type="Pfam" id="PF00239">
    <property type="entry name" value="Resolvase"/>
    <property type="match status" value="1"/>
</dbReference>
<reference evidence="5" key="1">
    <citation type="submission" date="2016-10" db="EMBL/GenBank/DDBJ databases">
        <authorList>
            <person name="Varghese N."/>
        </authorList>
    </citation>
    <scope>NUCLEOTIDE SEQUENCE [LARGE SCALE GENOMIC DNA]</scope>
    <source>
        <strain evidence="5">Nsp8</strain>
    </source>
</reference>
<dbReference type="CDD" id="cd03768">
    <property type="entry name" value="SR_ResInv"/>
    <property type="match status" value="1"/>
</dbReference>
<dbReference type="RefSeq" id="WP_074793588.1">
    <property type="nucleotide sequence ID" value="NZ_FOVJ01000001.1"/>
</dbReference>
<dbReference type="Proteomes" id="UP000183107">
    <property type="component" value="Unassembled WGS sequence"/>
</dbReference>
<dbReference type="PANTHER" id="PTHR30461">
    <property type="entry name" value="DNA-INVERTASE FROM LAMBDOID PROPHAGE"/>
    <property type="match status" value="1"/>
</dbReference>
<feature type="domain" description="Resolvase/invertase-type recombinase catalytic" evidence="2">
    <location>
        <begin position="24"/>
        <end position="176"/>
    </location>
</feature>
<dbReference type="Pfam" id="PF07508">
    <property type="entry name" value="Recombinase"/>
    <property type="match status" value="1"/>
</dbReference>
<protein>
    <submittedName>
        <fullName evidence="4">Site-specific DNA recombinase</fullName>
    </submittedName>
</protein>
<dbReference type="Gene3D" id="3.90.1750.20">
    <property type="entry name" value="Putative Large Serine Recombinase, Chain B, Domain 2"/>
    <property type="match status" value="1"/>
</dbReference>
<dbReference type="SUPFAM" id="SSF53041">
    <property type="entry name" value="Resolvase-like"/>
    <property type="match status" value="1"/>
</dbReference>
<feature type="region of interest" description="Disordered" evidence="1">
    <location>
        <begin position="545"/>
        <end position="569"/>
    </location>
</feature>
<dbReference type="InterPro" id="IPR050639">
    <property type="entry name" value="SSR_resolvase"/>
</dbReference>
<proteinExistence type="predicted"/>
<dbReference type="Gene3D" id="3.40.50.1390">
    <property type="entry name" value="Resolvase, N-terminal catalytic domain"/>
    <property type="match status" value="1"/>
</dbReference>
<feature type="compositionally biased region" description="Basic and acidic residues" evidence="1">
    <location>
        <begin position="545"/>
        <end position="559"/>
    </location>
</feature>
<dbReference type="InterPro" id="IPR011109">
    <property type="entry name" value="DNA_bind_recombinase_dom"/>
</dbReference>
<dbReference type="PROSITE" id="PS51737">
    <property type="entry name" value="RECOMBINASE_DNA_BIND"/>
    <property type="match status" value="1"/>
</dbReference>